<feature type="transmembrane region" description="Helical" evidence="1">
    <location>
        <begin position="27"/>
        <end position="47"/>
    </location>
</feature>
<organism evidence="2 3">
    <name type="scientific">Pristionchus fissidentatus</name>
    <dbReference type="NCBI Taxonomy" id="1538716"/>
    <lineage>
        <taxon>Eukaryota</taxon>
        <taxon>Metazoa</taxon>
        <taxon>Ecdysozoa</taxon>
        <taxon>Nematoda</taxon>
        <taxon>Chromadorea</taxon>
        <taxon>Rhabditida</taxon>
        <taxon>Rhabditina</taxon>
        <taxon>Diplogasteromorpha</taxon>
        <taxon>Diplogasteroidea</taxon>
        <taxon>Neodiplogasteridae</taxon>
        <taxon>Pristionchus</taxon>
    </lineage>
</organism>
<keyword evidence="3" id="KW-1185">Reference proteome</keyword>
<name>A0AAV5V233_9BILA</name>
<proteinExistence type="predicted"/>
<feature type="non-terminal residue" evidence="2">
    <location>
        <position position="1"/>
    </location>
</feature>
<keyword evidence="1" id="KW-0812">Transmembrane</keyword>
<evidence type="ECO:0000313" key="2">
    <source>
        <dbReference type="EMBL" id="GMT13642.1"/>
    </source>
</evidence>
<keyword evidence="1" id="KW-0472">Membrane</keyword>
<feature type="non-terminal residue" evidence="2">
    <location>
        <position position="107"/>
    </location>
</feature>
<reference evidence="2" key="1">
    <citation type="submission" date="2023-10" db="EMBL/GenBank/DDBJ databases">
        <title>Genome assembly of Pristionchus species.</title>
        <authorList>
            <person name="Yoshida K."/>
            <person name="Sommer R.J."/>
        </authorList>
    </citation>
    <scope>NUCLEOTIDE SEQUENCE</scope>
    <source>
        <strain evidence="2">RS5133</strain>
    </source>
</reference>
<gene>
    <name evidence="2" type="ORF">PFISCL1PPCAC_4939</name>
</gene>
<keyword evidence="1" id="KW-1133">Transmembrane helix</keyword>
<comment type="caution">
    <text evidence="2">The sequence shown here is derived from an EMBL/GenBank/DDBJ whole genome shotgun (WGS) entry which is preliminary data.</text>
</comment>
<dbReference type="Proteomes" id="UP001432322">
    <property type="component" value="Unassembled WGS sequence"/>
</dbReference>
<sequence>KIFEDLVYLDQDEPKILDFLRRILKSYVMWEIIFLIFVSFSCGFIEYESYNLYSERFNIPMIAVAEKIIVISLSLVILFLMRKTHRVKALAMMFSMIVLSFCLRRTI</sequence>
<dbReference type="AlphaFoldDB" id="A0AAV5V233"/>
<dbReference type="EMBL" id="BTSY01000002">
    <property type="protein sequence ID" value="GMT13642.1"/>
    <property type="molecule type" value="Genomic_DNA"/>
</dbReference>
<accession>A0AAV5V233</accession>
<evidence type="ECO:0000256" key="1">
    <source>
        <dbReference type="SAM" id="Phobius"/>
    </source>
</evidence>
<protein>
    <submittedName>
        <fullName evidence="2">Uncharacterized protein</fullName>
    </submittedName>
</protein>
<feature type="transmembrane region" description="Helical" evidence="1">
    <location>
        <begin position="59"/>
        <end position="81"/>
    </location>
</feature>
<evidence type="ECO:0000313" key="3">
    <source>
        <dbReference type="Proteomes" id="UP001432322"/>
    </source>
</evidence>